<feature type="domain" description="CN hydrolase" evidence="2">
    <location>
        <begin position="3"/>
        <end position="242"/>
    </location>
</feature>
<evidence type="ECO:0000313" key="3">
    <source>
        <dbReference type="EMBL" id="SMF90361.1"/>
    </source>
</evidence>
<keyword evidence="1 3" id="KW-0378">Hydrolase</keyword>
<dbReference type="SUPFAM" id="SSF56317">
    <property type="entry name" value="Carbon-nitrogen hydrolase"/>
    <property type="match status" value="1"/>
</dbReference>
<sequence length="274" mass="30850">MELTIGIVQMDCVIKDKEANIQKAEKYIDQVGLDVDVLCLPEFFTTGYHLGLINDDFYTLAETVPGPTVYRLAEKAKKYGTAIIANIVEKDSLQESVLYDTTFVIDENGDYVGKYRKVHLYPTEHQYFRSGSEFPVFDLKGMKIGIATCYDHAFEEMFRIMALKGAEAIFIPSAVPKNFEYLLNLRTCARAQDNQIFTVAINRVGTDGECTYCGLSKIVNPRGEVVCEAGDEEGVLIGTIDLSLILKERKQEPILRSRRPELYGSLAENPNPKY</sequence>
<dbReference type="Pfam" id="PF00795">
    <property type="entry name" value="CN_hydrolase"/>
    <property type="match status" value="1"/>
</dbReference>
<evidence type="ECO:0000256" key="1">
    <source>
        <dbReference type="ARBA" id="ARBA00022801"/>
    </source>
</evidence>
<dbReference type="STRING" id="1313296.SAMN05661091_5001"/>
<dbReference type="PROSITE" id="PS50263">
    <property type="entry name" value="CN_HYDROLASE"/>
    <property type="match status" value="1"/>
</dbReference>
<dbReference type="Proteomes" id="UP000192940">
    <property type="component" value="Chromosome I"/>
</dbReference>
<keyword evidence="4" id="KW-1185">Reference proteome</keyword>
<dbReference type="CDD" id="cd07197">
    <property type="entry name" value="nitrilase"/>
    <property type="match status" value="1"/>
</dbReference>
<proteinExistence type="predicted"/>
<dbReference type="InterPro" id="IPR036526">
    <property type="entry name" value="C-N_Hydrolase_sf"/>
</dbReference>
<dbReference type="PANTHER" id="PTHR43674">
    <property type="entry name" value="NITRILASE C965.09-RELATED"/>
    <property type="match status" value="1"/>
</dbReference>
<dbReference type="Gene3D" id="3.60.110.10">
    <property type="entry name" value="Carbon-nitrogen hydrolase"/>
    <property type="match status" value="1"/>
</dbReference>
<gene>
    <name evidence="3" type="ORF">SAMN05661091_5001</name>
</gene>
<reference evidence="3 4" key="1">
    <citation type="submission" date="2017-04" db="EMBL/GenBank/DDBJ databases">
        <authorList>
            <person name="Afonso C.L."/>
            <person name="Miller P.J."/>
            <person name="Scott M.A."/>
            <person name="Spackman E."/>
            <person name="Goraichik I."/>
            <person name="Dimitrov K.M."/>
            <person name="Suarez D.L."/>
            <person name="Swayne D.E."/>
        </authorList>
    </citation>
    <scope>NUCLEOTIDE SEQUENCE [LARGE SCALE GENOMIC DNA]</scope>
    <source>
        <strain evidence="3 4">N3/975</strain>
    </source>
</reference>
<dbReference type="InterPro" id="IPR050345">
    <property type="entry name" value="Aliph_Amidase/BUP"/>
</dbReference>
<evidence type="ECO:0000259" key="2">
    <source>
        <dbReference type="PROSITE" id="PS50263"/>
    </source>
</evidence>
<dbReference type="AlphaFoldDB" id="A0A1X7HPC1"/>
<name>A0A1X7HPC1_9BACL</name>
<dbReference type="InterPro" id="IPR003010">
    <property type="entry name" value="C-N_Hydrolase"/>
</dbReference>
<dbReference type="GO" id="GO:0016811">
    <property type="term" value="F:hydrolase activity, acting on carbon-nitrogen (but not peptide) bonds, in linear amides"/>
    <property type="evidence" value="ECO:0007669"/>
    <property type="project" value="TreeGrafter"/>
</dbReference>
<dbReference type="PANTHER" id="PTHR43674:SF2">
    <property type="entry name" value="BETA-UREIDOPROPIONASE"/>
    <property type="match status" value="1"/>
</dbReference>
<dbReference type="RefSeq" id="WP_208915675.1">
    <property type="nucleotide sequence ID" value="NZ_LT840184.1"/>
</dbReference>
<dbReference type="EMBL" id="LT840184">
    <property type="protein sequence ID" value="SMF90361.1"/>
    <property type="molecule type" value="Genomic_DNA"/>
</dbReference>
<organism evidence="3 4">
    <name type="scientific">Paenibacillus uliginis N3/975</name>
    <dbReference type="NCBI Taxonomy" id="1313296"/>
    <lineage>
        <taxon>Bacteria</taxon>
        <taxon>Bacillati</taxon>
        <taxon>Bacillota</taxon>
        <taxon>Bacilli</taxon>
        <taxon>Bacillales</taxon>
        <taxon>Paenibacillaceae</taxon>
        <taxon>Paenibacillus</taxon>
    </lineage>
</organism>
<accession>A0A1X7HPC1</accession>
<evidence type="ECO:0000313" key="4">
    <source>
        <dbReference type="Proteomes" id="UP000192940"/>
    </source>
</evidence>
<protein>
    <submittedName>
        <fullName evidence="3">Predicted amidohydrolase</fullName>
    </submittedName>
</protein>